<evidence type="ECO:0000313" key="2">
    <source>
        <dbReference type="EMBL" id="MDQ2069829.1"/>
    </source>
</evidence>
<comment type="caution">
    <text evidence="2">The sequence shown here is derived from an EMBL/GenBank/DDBJ whole genome shotgun (WGS) entry which is preliminary data.</text>
</comment>
<feature type="region of interest" description="Disordered" evidence="1">
    <location>
        <begin position="1"/>
        <end position="24"/>
    </location>
</feature>
<dbReference type="RefSeq" id="WP_306728323.1">
    <property type="nucleotide sequence ID" value="NZ_JAVDDT010000004.1"/>
</dbReference>
<dbReference type="Pfam" id="PF13031">
    <property type="entry name" value="DUF3892"/>
    <property type="match status" value="1"/>
</dbReference>
<organism evidence="2 3">
    <name type="scientific">Natronospira bacteriovora</name>
    <dbReference type="NCBI Taxonomy" id="3069753"/>
    <lineage>
        <taxon>Bacteria</taxon>
        <taxon>Pseudomonadati</taxon>
        <taxon>Pseudomonadota</taxon>
        <taxon>Gammaproteobacteria</taxon>
        <taxon>Natronospirales</taxon>
        <taxon>Natronospiraceae</taxon>
        <taxon>Natronospira</taxon>
    </lineage>
</organism>
<dbReference type="EMBL" id="JAVDDT010000004">
    <property type="protein sequence ID" value="MDQ2069829.1"/>
    <property type="molecule type" value="Genomic_DNA"/>
</dbReference>
<name>A0ABU0W743_9GAMM</name>
<keyword evidence="3" id="KW-1185">Reference proteome</keyword>
<evidence type="ECO:0000313" key="3">
    <source>
        <dbReference type="Proteomes" id="UP001239019"/>
    </source>
</evidence>
<feature type="compositionally biased region" description="Basic and acidic residues" evidence="1">
    <location>
        <begin position="1"/>
        <end position="14"/>
    </location>
</feature>
<evidence type="ECO:0000256" key="1">
    <source>
        <dbReference type="SAM" id="MobiDB-lite"/>
    </source>
</evidence>
<protein>
    <submittedName>
        <fullName evidence="2">DUF3892 domain-containing protein</fullName>
    </submittedName>
</protein>
<accession>A0ABU0W743</accession>
<proteinExistence type="predicted"/>
<sequence>MEREVTRTRKDKSDGTITALCRPGAPWSPRNAAGAISDIDSGTVKYTAVGPRGNRASIKVVDGPNGKYLRTDWDSTPRNNLLELPDC</sequence>
<reference evidence="2 3" key="1">
    <citation type="submission" date="2023-08" db="EMBL/GenBank/DDBJ databases">
        <title>Whole-genome sequencing of halo(alkali)philic microorganisms from hypersaline lakes.</title>
        <authorList>
            <person name="Sorokin D.Y."/>
            <person name="Abbas B."/>
            <person name="Merkel A.Y."/>
        </authorList>
    </citation>
    <scope>NUCLEOTIDE SEQUENCE [LARGE SCALE GENOMIC DNA]</scope>
    <source>
        <strain evidence="2 3">AB-CW4</strain>
    </source>
</reference>
<dbReference type="InterPro" id="IPR024997">
    <property type="entry name" value="DUF3892"/>
</dbReference>
<gene>
    <name evidence="2" type="ORF">RBH19_08085</name>
</gene>
<dbReference type="Proteomes" id="UP001239019">
    <property type="component" value="Unassembled WGS sequence"/>
</dbReference>